<evidence type="ECO:0000256" key="1">
    <source>
        <dbReference type="ARBA" id="ARBA00022801"/>
    </source>
</evidence>
<evidence type="ECO:0000313" key="5">
    <source>
        <dbReference type="Proteomes" id="UP000178089"/>
    </source>
</evidence>
<evidence type="ECO:0000313" key="4">
    <source>
        <dbReference type="EMBL" id="OHA29711.1"/>
    </source>
</evidence>
<accession>A0A1G2N371</accession>
<organism evidence="4 5">
    <name type="scientific">Candidatus Taylorbacteria bacterium RIFCSPHIGHO2_12_FULL_45_16</name>
    <dbReference type="NCBI Taxonomy" id="1802315"/>
    <lineage>
        <taxon>Bacteria</taxon>
        <taxon>Candidatus Tayloriibacteriota</taxon>
    </lineage>
</organism>
<dbReference type="Gene3D" id="1.10.101.10">
    <property type="entry name" value="PGBD-like superfamily/PGBD"/>
    <property type="match status" value="1"/>
</dbReference>
<protein>
    <recommendedName>
        <fullName evidence="3">MurNAc-LAA domain-containing protein</fullName>
    </recommendedName>
</protein>
<evidence type="ECO:0000256" key="2">
    <source>
        <dbReference type="SAM" id="SignalP"/>
    </source>
</evidence>
<dbReference type="STRING" id="1802315.A3F51_03220"/>
<dbReference type="PANTHER" id="PTHR30404">
    <property type="entry name" value="N-ACETYLMURAMOYL-L-ALANINE AMIDASE"/>
    <property type="match status" value="1"/>
</dbReference>
<dbReference type="Proteomes" id="UP000178089">
    <property type="component" value="Unassembled WGS sequence"/>
</dbReference>
<comment type="caution">
    <text evidence="4">The sequence shown here is derived from an EMBL/GenBank/DDBJ whole genome shotgun (WGS) entry which is preliminary data.</text>
</comment>
<evidence type="ECO:0000259" key="3">
    <source>
        <dbReference type="Pfam" id="PF01520"/>
    </source>
</evidence>
<feature type="signal peptide" evidence="2">
    <location>
        <begin position="1"/>
        <end position="20"/>
    </location>
</feature>
<dbReference type="AlphaFoldDB" id="A0A1G2N371"/>
<dbReference type="PANTHER" id="PTHR30404:SF0">
    <property type="entry name" value="N-ACETYLMURAMOYL-L-ALANINE AMIDASE AMIC"/>
    <property type="match status" value="1"/>
</dbReference>
<name>A0A1G2N371_9BACT</name>
<reference evidence="4 5" key="1">
    <citation type="journal article" date="2016" name="Nat. Commun.">
        <title>Thousands of microbial genomes shed light on interconnected biogeochemical processes in an aquifer system.</title>
        <authorList>
            <person name="Anantharaman K."/>
            <person name="Brown C.T."/>
            <person name="Hug L.A."/>
            <person name="Sharon I."/>
            <person name="Castelle C.J."/>
            <person name="Probst A.J."/>
            <person name="Thomas B.C."/>
            <person name="Singh A."/>
            <person name="Wilkins M.J."/>
            <person name="Karaoz U."/>
            <person name="Brodie E.L."/>
            <person name="Williams K.H."/>
            <person name="Hubbard S.S."/>
            <person name="Banfield J.F."/>
        </authorList>
    </citation>
    <scope>NUCLEOTIDE SEQUENCE [LARGE SCALE GENOMIC DNA]</scope>
</reference>
<keyword evidence="2" id="KW-0732">Signal</keyword>
<sequence>MRHYIALALLVTIFTAPWLATTFPEQADYVFAWMKYVGDQVAAVVAHNPRTIDELQKKYASSTPRKPHKIRVLIVPGHEPDYGGAEFGVLKERDMTIELGEQLALFLSANEKYEVIMSRTKQEWSPVFAEYFDRELDDIIVWQKAHKEESLRRVVTNQTSSSPKVYHNSAPDSVAYRLYGLTKWSNENAVDIAIHIHFNDYPGHGRIPGKYAGFAIYTPEAQYANSTTTRALSETMFKRLSKYNPVSNLPVESDGIIEERELIAIGANNTADAASALIEYGYMYEPQFLNIDTRGLAIKDLAFQTYLGLEDFFNPRGVRSLAATYDTLVLPYIWRRILPETSRELRDIYALQTALQVEGVYPPQGKDQYDCPRTGKIGPCTKSSVEVFQKKYGIEENGVGEKTIGELNRLYSGRSL</sequence>
<dbReference type="GO" id="GO:0030288">
    <property type="term" value="C:outer membrane-bounded periplasmic space"/>
    <property type="evidence" value="ECO:0007669"/>
    <property type="project" value="TreeGrafter"/>
</dbReference>
<dbReference type="SUPFAM" id="SSF53187">
    <property type="entry name" value="Zn-dependent exopeptidases"/>
    <property type="match status" value="1"/>
</dbReference>
<keyword evidence="1" id="KW-0378">Hydrolase</keyword>
<dbReference type="InterPro" id="IPR002508">
    <property type="entry name" value="MurNAc-LAA_cat"/>
</dbReference>
<dbReference type="InterPro" id="IPR050695">
    <property type="entry name" value="N-acetylmuramoyl_amidase_3"/>
</dbReference>
<dbReference type="SUPFAM" id="SSF47090">
    <property type="entry name" value="PGBD-like"/>
    <property type="match status" value="1"/>
</dbReference>
<dbReference type="GO" id="GO:0008745">
    <property type="term" value="F:N-acetylmuramoyl-L-alanine amidase activity"/>
    <property type="evidence" value="ECO:0007669"/>
    <property type="project" value="InterPro"/>
</dbReference>
<gene>
    <name evidence="4" type="ORF">A3F51_03220</name>
</gene>
<dbReference type="InterPro" id="IPR036366">
    <property type="entry name" value="PGBDSf"/>
</dbReference>
<dbReference type="EMBL" id="MHRT01000001">
    <property type="protein sequence ID" value="OHA29711.1"/>
    <property type="molecule type" value="Genomic_DNA"/>
</dbReference>
<dbReference type="Pfam" id="PF01520">
    <property type="entry name" value="Amidase_3"/>
    <property type="match status" value="1"/>
</dbReference>
<dbReference type="Gene3D" id="3.40.630.40">
    <property type="entry name" value="Zn-dependent exopeptidases"/>
    <property type="match status" value="1"/>
</dbReference>
<dbReference type="InterPro" id="IPR036365">
    <property type="entry name" value="PGBD-like_sf"/>
</dbReference>
<feature type="chain" id="PRO_5009583752" description="MurNAc-LAA domain-containing protein" evidence="2">
    <location>
        <begin position="21"/>
        <end position="416"/>
    </location>
</feature>
<dbReference type="GO" id="GO:0009253">
    <property type="term" value="P:peptidoglycan catabolic process"/>
    <property type="evidence" value="ECO:0007669"/>
    <property type="project" value="InterPro"/>
</dbReference>
<feature type="domain" description="MurNAc-LAA" evidence="3">
    <location>
        <begin position="72"/>
        <end position="286"/>
    </location>
</feature>
<proteinExistence type="predicted"/>